<sequence length="107" mass="12030">MGFHGKDNRSVLNSSEYDENIRHSQASDLLALCLVVRTFVIVIAKVVVAFRASVSKLMIADSIQRKTTFAKRSTTRKAKPSGRDRSHVEVQTMKTTTKEVDYIIENS</sequence>
<keyword evidence="2" id="KW-1133">Transmembrane helix</keyword>
<comment type="caution">
    <text evidence="3">The sequence shown here is derived from an EMBL/GenBank/DDBJ whole genome shotgun (WGS) entry which is preliminary data.</text>
</comment>
<accession>A0AAV4XT24</accession>
<dbReference type="EMBL" id="BPLR01018123">
    <property type="protein sequence ID" value="GIY97141.1"/>
    <property type="molecule type" value="Genomic_DNA"/>
</dbReference>
<feature type="transmembrane region" description="Helical" evidence="2">
    <location>
        <begin position="29"/>
        <end position="50"/>
    </location>
</feature>
<keyword evidence="2" id="KW-0472">Membrane</keyword>
<evidence type="ECO:0000256" key="2">
    <source>
        <dbReference type="SAM" id="Phobius"/>
    </source>
</evidence>
<dbReference type="Proteomes" id="UP001054945">
    <property type="component" value="Unassembled WGS sequence"/>
</dbReference>
<protein>
    <submittedName>
        <fullName evidence="3">Uncharacterized protein</fullName>
    </submittedName>
</protein>
<proteinExistence type="predicted"/>
<feature type="region of interest" description="Disordered" evidence="1">
    <location>
        <begin position="70"/>
        <end position="91"/>
    </location>
</feature>
<reference evidence="3 4" key="1">
    <citation type="submission" date="2021-06" db="EMBL/GenBank/DDBJ databases">
        <title>Caerostris extrusa draft genome.</title>
        <authorList>
            <person name="Kono N."/>
            <person name="Arakawa K."/>
        </authorList>
    </citation>
    <scope>NUCLEOTIDE SEQUENCE [LARGE SCALE GENOMIC DNA]</scope>
</reference>
<gene>
    <name evidence="3" type="ORF">CEXT_397691</name>
</gene>
<evidence type="ECO:0000313" key="3">
    <source>
        <dbReference type="EMBL" id="GIY97141.1"/>
    </source>
</evidence>
<keyword evidence="2" id="KW-0812">Transmembrane</keyword>
<keyword evidence="4" id="KW-1185">Reference proteome</keyword>
<dbReference type="AlphaFoldDB" id="A0AAV4XT24"/>
<organism evidence="3 4">
    <name type="scientific">Caerostris extrusa</name>
    <name type="common">Bark spider</name>
    <name type="synonym">Caerostris bankana</name>
    <dbReference type="NCBI Taxonomy" id="172846"/>
    <lineage>
        <taxon>Eukaryota</taxon>
        <taxon>Metazoa</taxon>
        <taxon>Ecdysozoa</taxon>
        <taxon>Arthropoda</taxon>
        <taxon>Chelicerata</taxon>
        <taxon>Arachnida</taxon>
        <taxon>Araneae</taxon>
        <taxon>Araneomorphae</taxon>
        <taxon>Entelegynae</taxon>
        <taxon>Araneoidea</taxon>
        <taxon>Araneidae</taxon>
        <taxon>Caerostris</taxon>
    </lineage>
</organism>
<evidence type="ECO:0000313" key="4">
    <source>
        <dbReference type="Proteomes" id="UP001054945"/>
    </source>
</evidence>
<name>A0AAV4XT24_CAEEX</name>
<evidence type="ECO:0000256" key="1">
    <source>
        <dbReference type="SAM" id="MobiDB-lite"/>
    </source>
</evidence>